<feature type="compositionally biased region" description="Basic and acidic residues" evidence="1">
    <location>
        <begin position="1"/>
        <end position="11"/>
    </location>
</feature>
<evidence type="ECO:0000256" key="1">
    <source>
        <dbReference type="SAM" id="MobiDB-lite"/>
    </source>
</evidence>
<organism evidence="2 3">
    <name type="scientific">Coccomyxa viridis</name>
    <dbReference type="NCBI Taxonomy" id="1274662"/>
    <lineage>
        <taxon>Eukaryota</taxon>
        <taxon>Viridiplantae</taxon>
        <taxon>Chlorophyta</taxon>
        <taxon>core chlorophytes</taxon>
        <taxon>Trebouxiophyceae</taxon>
        <taxon>Trebouxiophyceae incertae sedis</taxon>
        <taxon>Coccomyxaceae</taxon>
        <taxon>Coccomyxa</taxon>
    </lineage>
</organism>
<gene>
    <name evidence="2" type="ORF">CVIRNUC_001196</name>
</gene>
<dbReference type="EMBL" id="CAUYUE010000002">
    <property type="protein sequence ID" value="CAK0739787.1"/>
    <property type="molecule type" value="Genomic_DNA"/>
</dbReference>
<feature type="region of interest" description="Disordered" evidence="1">
    <location>
        <begin position="148"/>
        <end position="170"/>
    </location>
</feature>
<evidence type="ECO:0000313" key="3">
    <source>
        <dbReference type="Proteomes" id="UP001314263"/>
    </source>
</evidence>
<feature type="compositionally biased region" description="Polar residues" evidence="1">
    <location>
        <begin position="148"/>
        <end position="163"/>
    </location>
</feature>
<proteinExistence type="predicted"/>
<feature type="region of interest" description="Disordered" evidence="1">
    <location>
        <begin position="1"/>
        <end position="70"/>
    </location>
</feature>
<sequence>MNFSRNGERGRGFSTAASRGGGRGQSPYGRGGRRDEFHHGGGFLQLPDRDTEQGTAARPGEATALPSMQESERRLVSIMSTVPDDLVAFHYDVVILPFRKQADEEGKPRPDLKAPHPARPEKPLGPEICRSAIRASLVSSSPWHTRSATSLVSTQASPASCFSSLPGMLS</sequence>
<dbReference type="Proteomes" id="UP001314263">
    <property type="component" value="Unassembled WGS sequence"/>
</dbReference>
<comment type="caution">
    <text evidence="2">The sequence shown here is derived from an EMBL/GenBank/DDBJ whole genome shotgun (WGS) entry which is preliminary data.</text>
</comment>
<keyword evidence="3" id="KW-1185">Reference proteome</keyword>
<dbReference type="AlphaFoldDB" id="A0AAV1HT06"/>
<protein>
    <submittedName>
        <fullName evidence="2">Uncharacterized protein</fullName>
    </submittedName>
</protein>
<reference evidence="2 3" key="1">
    <citation type="submission" date="2023-10" db="EMBL/GenBank/DDBJ databases">
        <authorList>
            <person name="Maclean D."/>
            <person name="Macfadyen A."/>
        </authorList>
    </citation>
    <scope>NUCLEOTIDE SEQUENCE [LARGE SCALE GENOMIC DNA]</scope>
</reference>
<accession>A0AAV1HT06</accession>
<feature type="region of interest" description="Disordered" evidence="1">
    <location>
        <begin position="99"/>
        <end position="126"/>
    </location>
</feature>
<feature type="compositionally biased region" description="Basic and acidic residues" evidence="1">
    <location>
        <begin position="100"/>
        <end position="124"/>
    </location>
</feature>
<evidence type="ECO:0000313" key="2">
    <source>
        <dbReference type="EMBL" id="CAK0739787.1"/>
    </source>
</evidence>
<name>A0AAV1HT06_9CHLO</name>